<dbReference type="AlphaFoldDB" id="A0A379WD52"/>
<keyword evidence="1" id="KW-0472">Membrane</keyword>
<protein>
    <submittedName>
        <fullName evidence="2">Major facilitator family transporter</fullName>
    </submittedName>
</protein>
<evidence type="ECO:0000313" key="3">
    <source>
        <dbReference type="Proteomes" id="UP000255509"/>
    </source>
</evidence>
<reference evidence="2 3" key="1">
    <citation type="submission" date="2018-06" db="EMBL/GenBank/DDBJ databases">
        <authorList>
            <consortium name="Pathogen Informatics"/>
            <person name="Doyle S."/>
        </authorList>
    </citation>
    <scope>NUCLEOTIDE SEQUENCE [LARGE SCALE GENOMIC DNA]</scope>
    <source>
        <strain evidence="2 3">NCTC8258</strain>
    </source>
</reference>
<evidence type="ECO:0000256" key="1">
    <source>
        <dbReference type="SAM" id="Phobius"/>
    </source>
</evidence>
<proteinExistence type="predicted"/>
<keyword evidence="1" id="KW-0812">Transmembrane</keyword>
<gene>
    <name evidence="2" type="ORF">NCTC8258_04988</name>
</gene>
<evidence type="ECO:0000313" key="2">
    <source>
        <dbReference type="EMBL" id="SUH17202.1"/>
    </source>
</evidence>
<organism evidence="2 3">
    <name type="scientific">Salmonella enterica I</name>
    <dbReference type="NCBI Taxonomy" id="59201"/>
    <lineage>
        <taxon>Bacteria</taxon>
        <taxon>Pseudomonadati</taxon>
        <taxon>Pseudomonadota</taxon>
        <taxon>Gammaproteobacteria</taxon>
        <taxon>Enterobacterales</taxon>
        <taxon>Enterobacteriaceae</taxon>
        <taxon>Salmonella</taxon>
    </lineage>
</organism>
<dbReference type="Proteomes" id="UP000255509">
    <property type="component" value="Unassembled WGS sequence"/>
</dbReference>
<accession>A0A379WD52</accession>
<keyword evidence="1" id="KW-1133">Transmembrane helix</keyword>
<name>A0A379WD52_SALET</name>
<feature type="transmembrane region" description="Helical" evidence="1">
    <location>
        <begin position="23"/>
        <end position="45"/>
    </location>
</feature>
<dbReference type="EMBL" id="UGXS01000004">
    <property type="protein sequence ID" value="SUH17202.1"/>
    <property type="molecule type" value="Genomic_DNA"/>
</dbReference>
<sequence length="56" mass="5793">MSSAVVAPTLTGFISDVTGSKEISFVISACLVVTGTLIFAVVTLYKKKATQRIASA</sequence>